<evidence type="ECO:0000256" key="2">
    <source>
        <dbReference type="ARBA" id="ARBA00022692"/>
    </source>
</evidence>
<dbReference type="GO" id="GO:0004602">
    <property type="term" value="F:glutathione peroxidase activity"/>
    <property type="evidence" value="ECO:0007669"/>
    <property type="project" value="TreeGrafter"/>
</dbReference>
<dbReference type="PANTHER" id="PTHR10250">
    <property type="entry name" value="MICROSOMAL GLUTATHIONE S-TRANSFERASE"/>
    <property type="match status" value="1"/>
</dbReference>
<dbReference type="InterPro" id="IPR050997">
    <property type="entry name" value="MAPEG"/>
</dbReference>
<dbReference type="AlphaFoldDB" id="A0A9N8HP66"/>
<proteinExistence type="predicted"/>
<dbReference type="GO" id="GO:0004364">
    <property type="term" value="F:glutathione transferase activity"/>
    <property type="evidence" value="ECO:0007669"/>
    <property type="project" value="TreeGrafter"/>
</dbReference>
<keyword evidence="2 5" id="KW-0812">Transmembrane</keyword>
<dbReference type="PANTHER" id="PTHR10250:SF26">
    <property type="entry name" value="GLUTATHIONE S-TRANSFERASE 3, MITOCHONDRIAL"/>
    <property type="match status" value="1"/>
</dbReference>
<dbReference type="OrthoDB" id="410651at2759"/>
<evidence type="ECO:0000256" key="5">
    <source>
        <dbReference type="SAM" id="Phobius"/>
    </source>
</evidence>
<name>A0A9N8HP66_9STRA</name>
<evidence type="ECO:0000256" key="1">
    <source>
        <dbReference type="ARBA" id="ARBA00004141"/>
    </source>
</evidence>
<dbReference type="GO" id="GO:0006691">
    <property type="term" value="P:leukotriene metabolic process"/>
    <property type="evidence" value="ECO:0007669"/>
    <property type="project" value="UniProtKB-ARBA"/>
</dbReference>
<organism evidence="6 7">
    <name type="scientific">Seminavis robusta</name>
    <dbReference type="NCBI Taxonomy" id="568900"/>
    <lineage>
        <taxon>Eukaryota</taxon>
        <taxon>Sar</taxon>
        <taxon>Stramenopiles</taxon>
        <taxon>Ochrophyta</taxon>
        <taxon>Bacillariophyta</taxon>
        <taxon>Bacillariophyceae</taxon>
        <taxon>Bacillariophycidae</taxon>
        <taxon>Naviculales</taxon>
        <taxon>Naviculaceae</taxon>
        <taxon>Seminavis</taxon>
    </lineage>
</organism>
<sequence>MGSRFVGFVKRLGLPFALTLAGSYVERRLLTETSLAFLLEETPPLGVPRGLGLTTGLLVLTTFWLLFYGFLVVGRARTQCMELARKDGETEVEERYGLPNLYAQGTSKHARTFNMVQRSHQGIMESFPGYILMSLISATNFPILTAINCALWWYSRIVWTRGYSAGSHPRDRYSHPQSRLFWMNMAALFLLSLLGSFNLVAGYAFFWDVL</sequence>
<keyword evidence="4 5" id="KW-0472">Membrane</keyword>
<dbReference type="Gene3D" id="1.20.120.550">
    <property type="entry name" value="Membrane associated eicosanoid/glutathione metabolism-like domain"/>
    <property type="match status" value="1"/>
</dbReference>
<accession>A0A9N8HP66</accession>
<keyword evidence="7" id="KW-1185">Reference proteome</keyword>
<evidence type="ECO:0000313" key="6">
    <source>
        <dbReference type="EMBL" id="CAB9517738.1"/>
    </source>
</evidence>
<comment type="subcellular location">
    <subcellularLocation>
        <location evidence="1">Membrane</location>
        <topology evidence="1">Multi-pass membrane protein</topology>
    </subcellularLocation>
</comment>
<feature type="transmembrane region" description="Helical" evidence="5">
    <location>
        <begin position="181"/>
        <end position="206"/>
    </location>
</feature>
<evidence type="ECO:0000256" key="3">
    <source>
        <dbReference type="ARBA" id="ARBA00022989"/>
    </source>
</evidence>
<evidence type="ECO:0000313" key="7">
    <source>
        <dbReference type="Proteomes" id="UP001153069"/>
    </source>
</evidence>
<dbReference type="GO" id="GO:0016020">
    <property type="term" value="C:membrane"/>
    <property type="evidence" value="ECO:0007669"/>
    <property type="project" value="UniProtKB-SubCell"/>
</dbReference>
<dbReference type="EMBL" id="CAICTM010000876">
    <property type="protein sequence ID" value="CAB9517738.1"/>
    <property type="molecule type" value="Genomic_DNA"/>
</dbReference>
<keyword evidence="3 5" id="KW-1133">Transmembrane helix</keyword>
<feature type="transmembrane region" description="Helical" evidence="5">
    <location>
        <begin position="127"/>
        <end position="154"/>
    </location>
</feature>
<dbReference type="InterPro" id="IPR001129">
    <property type="entry name" value="Membr-assoc_MAPEG"/>
</dbReference>
<dbReference type="InterPro" id="IPR023352">
    <property type="entry name" value="MAPEG-like_dom_sf"/>
</dbReference>
<dbReference type="Pfam" id="PF01124">
    <property type="entry name" value="MAPEG"/>
    <property type="match status" value="1"/>
</dbReference>
<dbReference type="SUPFAM" id="SSF161084">
    <property type="entry name" value="MAPEG domain-like"/>
    <property type="match status" value="1"/>
</dbReference>
<gene>
    <name evidence="6" type="ORF">SEMRO_877_G214620.1</name>
</gene>
<feature type="transmembrane region" description="Helical" evidence="5">
    <location>
        <begin position="51"/>
        <end position="73"/>
    </location>
</feature>
<protein>
    <submittedName>
        <fullName evidence="6">Uncharacterized protein</fullName>
    </submittedName>
</protein>
<dbReference type="GO" id="GO:0005635">
    <property type="term" value="C:nuclear envelope"/>
    <property type="evidence" value="ECO:0007669"/>
    <property type="project" value="TreeGrafter"/>
</dbReference>
<evidence type="ECO:0000256" key="4">
    <source>
        <dbReference type="ARBA" id="ARBA00023136"/>
    </source>
</evidence>
<dbReference type="Proteomes" id="UP001153069">
    <property type="component" value="Unassembled WGS sequence"/>
</dbReference>
<dbReference type="GO" id="GO:0005783">
    <property type="term" value="C:endoplasmic reticulum"/>
    <property type="evidence" value="ECO:0007669"/>
    <property type="project" value="TreeGrafter"/>
</dbReference>
<reference evidence="6" key="1">
    <citation type="submission" date="2020-06" db="EMBL/GenBank/DDBJ databases">
        <authorList>
            <consortium name="Plant Systems Biology data submission"/>
        </authorList>
    </citation>
    <scope>NUCLEOTIDE SEQUENCE</scope>
    <source>
        <strain evidence="6">D6</strain>
    </source>
</reference>
<comment type="caution">
    <text evidence="6">The sequence shown here is derived from an EMBL/GenBank/DDBJ whole genome shotgun (WGS) entry which is preliminary data.</text>
</comment>